<comment type="similarity">
    <text evidence="6">Belongs to the Mediator complex subunit 21 family.</text>
</comment>
<evidence type="ECO:0000256" key="2">
    <source>
        <dbReference type="ARBA" id="ARBA00023015"/>
    </source>
</evidence>
<reference evidence="7" key="1">
    <citation type="submission" date="2021-01" db="EMBL/GenBank/DDBJ databases">
        <authorList>
            <person name="Corre E."/>
            <person name="Pelletier E."/>
            <person name="Niang G."/>
            <person name="Scheremetjew M."/>
            <person name="Finn R."/>
            <person name="Kale V."/>
            <person name="Holt S."/>
            <person name="Cochrane G."/>
            <person name="Meng A."/>
            <person name="Brown T."/>
            <person name="Cohen L."/>
        </authorList>
    </citation>
    <scope>NUCLEOTIDE SEQUENCE</scope>
    <source>
        <strain evidence="7">NIES-381</strain>
    </source>
</reference>
<evidence type="ECO:0000313" key="7">
    <source>
        <dbReference type="EMBL" id="CAD8997658.1"/>
    </source>
</evidence>
<evidence type="ECO:0000256" key="1">
    <source>
        <dbReference type="ARBA" id="ARBA00004123"/>
    </source>
</evidence>
<evidence type="ECO:0000256" key="3">
    <source>
        <dbReference type="ARBA" id="ARBA00023159"/>
    </source>
</evidence>
<gene>
    <name evidence="7" type="ORF">EGYM00392_LOCUS8724</name>
</gene>
<protein>
    <recommendedName>
        <fullName evidence="6">Mediator of RNA polymerase II transcription subunit 21</fullName>
    </recommendedName>
</protein>
<dbReference type="AlphaFoldDB" id="A0A7S1N589"/>
<proteinExistence type="inferred from homology"/>
<evidence type="ECO:0000256" key="5">
    <source>
        <dbReference type="ARBA" id="ARBA00023242"/>
    </source>
</evidence>
<dbReference type="InterPro" id="IPR037212">
    <property type="entry name" value="Med7/Med21-like"/>
</dbReference>
<evidence type="ECO:0000256" key="6">
    <source>
        <dbReference type="RuleBase" id="RU366036"/>
    </source>
</evidence>
<comment type="function">
    <text evidence="6">Component of the Mediator complex, a coactivator involved in the regulated transcription of nearly all RNA polymerase II-dependent genes. Mediator functions as a bridge to convey information from gene-specific regulatory proteins to the basal RNA polymerase II transcription machinery. Mediator is recruited to promoters by direct interactions with regulatory proteins and serves as a scaffold for the assembly of a functional preinitiation complex with RNA polymerase II and the general transcription factors.</text>
</comment>
<keyword evidence="2 6" id="KW-0805">Transcription regulation</keyword>
<keyword evidence="3 6" id="KW-0010">Activator</keyword>
<accession>A0A7S1N589</accession>
<name>A0A7S1N589_9EUGL</name>
<dbReference type="PANTHER" id="PTHR13381:SF0">
    <property type="entry name" value="MEDIATOR OF RNA POLYMERASE II TRANSCRIPTION SUBUNIT 21"/>
    <property type="match status" value="1"/>
</dbReference>
<dbReference type="GO" id="GO:0003712">
    <property type="term" value="F:transcription coregulator activity"/>
    <property type="evidence" value="ECO:0007669"/>
    <property type="project" value="TreeGrafter"/>
</dbReference>
<dbReference type="PANTHER" id="PTHR13381">
    <property type="entry name" value="RNA POLYMERASE II HOLOENZYME COMPONENT SRB7"/>
    <property type="match status" value="1"/>
</dbReference>
<evidence type="ECO:0000256" key="4">
    <source>
        <dbReference type="ARBA" id="ARBA00023163"/>
    </source>
</evidence>
<dbReference type="Gene3D" id="6.10.280.10">
    <property type="entry name" value="Mediator complex, subunit Med21"/>
    <property type="match status" value="1"/>
</dbReference>
<dbReference type="SUPFAM" id="SSF140718">
    <property type="entry name" value="Mediator hinge subcomplex-like"/>
    <property type="match status" value="1"/>
</dbReference>
<keyword evidence="5 6" id="KW-0539">Nucleus</keyword>
<keyword evidence="4 6" id="KW-0804">Transcription</keyword>
<dbReference type="GO" id="GO:0006357">
    <property type="term" value="P:regulation of transcription by RNA polymerase II"/>
    <property type="evidence" value="ECO:0007669"/>
    <property type="project" value="TreeGrafter"/>
</dbReference>
<sequence length="169" mass="18329">MDAATSSTTMDAATSNTLARVTLPNGQAQMPMMPLPIPQTIMQPQEDVISQLHIKLAELSTVFFDSLGCLQRDAPPLDVHRPDPHAMDHIRRTAEAHAQKVVEVAKRMDALIDTIPEADEAEQCATLAELDARSEKLGAELQAQQAGAQATLQGIREGVQQIADDRITL</sequence>
<comment type="subcellular location">
    <subcellularLocation>
        <location evidence="1 6">Nucleus</location>
    </subcellularLocation>
</comment>
<dbReference type="GO" id="GO:0016592">
    <property type="term" value="C:mediator complex"/>
    <property type="evidence" value="ECO:0007669"/>
    <property type="project" value="UniProtKB-UniRule"/>
</dbReference>
<dbReference type="InterPro" id="IPR021384">
    <property type="entry name" value="Mediator_Med21"/>
</dbReference>
<dbReference type="EMBL" id="HBGA01022727">
    <property type="protein sequence ID" value="CAD8997658.1"/>
    <property type="molecule type" value="Transcribed_RNA"/>
</dbReference>
<organism evidence="7">
    <name type="scientific">Eutreptiella gymnastica</name>
    <dbReference type="NCBI Taxonomy" id="73025"/>
    <lineage>
        <taxon>Eukaryota</taxon>
        <taxon>Discoba</taxon>
        <taxon>Euglenozoa</taxon>
        <taxon>Euglenida</taxon>
        <taxon>Spirocuta</taxon>
        <taxon>Euglenophyceae</taxon>
        <taxon>Eutreptiales</taxon>
        <taxon>Eutreptiaceae</taxon>
        <taxon>Eutreptiella</taxon>
    </lineage>
</organism>
<comment type="subunit">
    <text evidence="6">Component of the Mediator complex.</text>
</comment>